<organism evidence="2 3">
    <name type="scientific">Sphingomonas parva</name>
    <dbReference type="NCBI Taxonomy" id="2555898"/>
    <lineage>
        <taxon>Bacteria</taxon>
        <taxon>Pseudomonadati</taxon>
        <taxon>Pseudomonadota</taxon>
        <taxon>Alphaproteobacteria</taxon>
        <taxon>Sphingomonadales</taxon>
        <taxon>Sphingomonadaceae</taxon>
        <taxon>Sphingomonas</taxon>
    </lineage>
</organism>
<gene>
    <name evidence="2" type="ORF">E2493_01410</name>
</gene>
<dbReference type="InterPro" id="IPR014567">
    <property type="entry name" value="UCP031900"/>
</dbReference>
<feature type="domain" description="Phytase-like" evidence="1">
    <location>
        <begin position="63"/>
        <end position="300"/>
    </location>
</feature>
<dbReference type="Proteomes" id="UP000298213">
    <property type="component" value="Unassembled WGS sequence"/>
</dbReference>
<dbReference type="OrthoDB" id="9798693at2"/>
<dbReference type="PIRSF" id="PIRSF031900">
    <property type="entry name" value="UCP031900"/>
    <property type="match status" value="1"/>
</dbReference>
<dbReference type="EMBL" id="SPDV01000002">
    <property type="protein sequence ID" value="TFI59936.1"/>
    <property type="molecule type" value="Genomic_DNA"/>
</dbReference>
<dbReference type="RefSeq" id="WP_135082981.1">
    <property type="nucleotide sequence ID" value="NZ_SPDV01000002.1"/>
</dbReference>
<sequence length="314" mass="34848">MRVVSALLFLFFLGTFAPVRLMPPNPPPAVAFVSFEPLEWRGRRPVGPLRWLGAWRLESNDWRFGGLSAMHVENGKVLAVSDSGWMIRFPLVDEGPGRATISPLPGRLGATARKPDRDVESLVVHGRYLWLGMERKNAVWRFAGPVWQEDGRARPAGMAKWSENRGAETMVRLRDGRFLVIAEGARNGLSEVLIFLGDPATPGTTAIRMRYKPPQGYRVTDGALLPDGRVLLLHRRTKLFEGITAKLALADLSAAKQGDLLVPQEIAALAPPQPVDNMEALSVTRENGRTIVWIASDDNYMPLQRTLLLKFALD</sequence>
<protein>
    <submittedName>
        <fullName evidence="2">Esterase-like activity of phytase family protein</fullName>
    </submittedName>
</protein>
<dbReference type="AlphaFoldDB" id="A0A4Y8ZZ24"/>
<evidence type="ECO:0000313" key="2">
    <source>
        <dbReference type="EMBL" id="TFI59936.1"/>
    </source>
</evidence>
<accession>A0A4Y8ZZ24</accession>
<dbReference type="Pfam" id="PF13449">
    <property type="entry name" value="Phytase-like"/>
    <property type="match status" value="1"/>
</dbReference>
<proteinExistence type="predicted"/>
<dbReference type="InterPro" id="IPR027372">
    <property type="entry name" value="Phytase-like_dom"/>
</dbReference>
<reference evidence="2 3" key="1">
    <citation type="submission" date="2019-03" db="EMBL/GenBank/DDBJ databases">
        <title>Genome sequence of Sphingomonas sp. 17J27-24.</title>
        <authorList>
            <person name="Kim M."/>
            <person name="Maeng S."/>
            <person name="Sathiyaraj S."/>
        </authorList>
    </citation>
    <scope>NUCLEOTIDE SEQUENCE [LARGE SCALE GENOMIC DNA]</scope>
    <source>
        <strain evidence="2 3">17J27-24</strain>
    </source>
</reference>
<evidence type="ECO:0000313" key="3">
    <source>
        <dbReference type="Proteomes" id="UP000298213"/>
    </source>
</evidence>
<name>A0A4Y8ZZ24_9SPHN</name>
<comment type="caution">
    <text evidence="2">The sequence shown here is derived from an EMBL/GenBank/DDBJ whole genome shotgun (WGS) entry which is preliminary data.</text>
</comment>
<keyword evidence="3" id="KW-1185">Reference proteome</keyword>
<dbReference type="SUPFAM" id="SSF75011">
    <property type="entry name" value="3-carboxy-cis,cis-mucoante lactonizing enzyme"/>
    <property type="match status" value="1"/>
</dbReference>
<evidence type="ECO:0000259" key="1">
    <source>
        <dbReference type="Pfam" id="PF13449"/>
    </source>
</evidence>